<dbReference type="PANTHER" id="PTHR43546">
    <property type="entry name" value="UPF0173 METAL-DEPENDENT HYDROLASE MJ1163-RELATED"/>
    <property type="match status" value="1"/>
</dbReference>
<dbReference type="Pfam" id="PF12706">
    <property type="entry name" value="Lactamase_B_2"/>
    <property type="match status" value="1"/>
</dbReference>
<dbReference type="InterPro" id="IPR050114">
    <property type="entry name" value="UPF0173_UPF0282_UlaG_hydrolase"/>
</dbReference>
<organism evidence="2">
    <name type="scientific">marine sediment metagenome</name>
    <dbReference type="NCBI Taxonomy" id="412755"/>
    <lineage>
        <taxon>unclassified sequences</taxon>
        <taxon>metagenomes</taxon>
        <taxon>ecological metagenomes</taxon>
    </lineage>
</organism>
<dbReference type="PANTHER" id="PTHR43546:SF3">
    <property type="entry name" value="UPF0173 METAL-DEPENDENT HYDROLASE MJ1163"/>
    <property type="match status" value="1"/>
</dbReference>
<dbReference type="EMBL" id="BARV01015865">
    <property type="protein sequence ID" value="GAI20436.1"/>
    <property type="molecule type" value="Genomic_DNA"/>
</dbReference>
<feature type="domain" description="Metallo-beta-lactamase" evidence="1">
    <location>
        <begin position="41"/>
        <end position="178"/>
    </location>
</feature>
<feature type="non-terminal residue" evidence="2">
    <location>
        <position position="182"/>
    </location>
</feature>
<evidence type="ECO:0000259" key="1">
    <source>
        <dbReference type="Pfam" id="PF12706"/>
    </source>
</evidence>
<protein>
    <recommendedName>
        <fullName evidence="1">Metallo-beta-lactamase domain-containing protein</fullName>
    </recommendedName>
</protein>
<accession>X1MQY1</accession>
<dbReference type="AlphaFoldDB" id="X1MQY1"/>
<sequence length="182" mass="19964">MELRILGAHSNEAKGACLTSLLLDDVLAIDAGGLTSSLSLAEQEKIKAVLLTHHHFDHTRDLVTLGYNAALWDGQVKVYALSETLNVVIPCLLDGKIYANLLEYPSKKRPALQFETIEPYKEANMQGYKILALPVKHNTPTVGYQVTSPKGKKLFYTGDTGPGLSDCWEHISPDLLICESSL</sequence>
<name>X1MQY1_9ZZZZ</name>
<proteinExistence type="predicted"/>
<dbReference type="InterPro" id="IPR001279">
    <property type="entry name" value="Metallo-B-lactamas"/>
</dbReference>
<evidence type="ECO:0000313" key="2">
    <source>
        <dbReference type="EMBL" id="GAI20436.1"/>
    </source>
</evidence>
<reference evidence="2" key="1">
    <citation type="journal article" date="2014" name="Front. Microbiol.">
        <title>High frequency of phylogenetically diverse reductive dehalogenase-homologous genes in deep subseafloor sedimentary metagenomes.</title>
        <authorList>
            <person name="Kawai M."/>
            <person name="Futagami T."/>
            <person name="Toyoda A."/>
            <person name="Takaki Y."/>
            <person name="Nishi S."/>
            <person name="Hori S."/>
            <person name="Arai W."/>
            <person name="Tsubouchi T."/>
            <person name="Morono Y."/>
            <person name="Uchiyama I."/>
            <person name="Ito T."/>
            <person name="Fujiyama A."/>
            <person name="Inagaki F."/>
            <person name="Takami H."/>
        </authorList>
    </citation>
    <scope>NUCLEOTIDE SEQUENCE</scope>
    <source>
        <strain evidence="2">Expedition CK06-06</strain>
    </source>
</reference>
<dbReference type="InterPro" id="IPR036866">
    <property type="entry name" value="RibonucZ/Hydroxyglut_hydro"/>
</dbReference>
<dbReference type="Gene3D" id="3.60.15.10">
    <property type="entry name" value="Ribonuclease Z/Hydroxyacylglutathione hydrolase-like"/>
    <property type="match status" value="1"/>
</dbReference>
<comment type="caution">
    <text evidence="2">The sequence shown here is derived from an EMBL/GenBank/DDBJ whole genome shotgun (WGS) entry which is preliminary data.</text>
</comment>
<dbReference type="SUPFAM" id="SSF56281">
    <property type="entry name" value="Metallo-hydrolase/oxidoreductase"/>
    <property type="match status" value="1"/>
</dbReference>
<gene>
    <name evidence="2" type="ORF">S06H3_27359</name>
</gene>